<sequence>MKSFHAFDIALDTDNGRVMAGTVLTGRLMVSLSAPLPIHQLVVAVKGEMRTKWVDRVSETIFDTVEPIINFNTEIGLDNLNEDEVVQTGNYALPFQFNLPTHLPSSFSAEFGFIRYLCVATATLAPGTTCLANIGRHSKEISVEKDFLLVDIVHMKDLRQANKPLQCEDHFEVVGCCRRIENVDLSVRLPQGAFVVGDTIMVTLDVKAKGRRRLQRNASVMLIQEALFYAQSLHGTTSSNRTTSKALDAVTVELPDTGQNVEQTVQLKVPMGVQPTSLQNGLIAVRYKRCFLVRSVTSAIGKTAFRLSFHYALLFNRYTQLPSLPQNASGRRQLTEQQVASMEEVGSHRRSRSLLSLKSIATKCIVITVLPRGFGKANFGPLDRLRDDIHSLPVGHRLQQQLWDTTMRAMEEVIAWWHRHSALFLSRMATRCGHLLLYVGNLRWHSSFVEVDDLSSAEELFALNENWPQLRFQLACAYAMHQRMATFDYIWLRVFRRRLSGHPLYDFWLTYLDQGDHLFDQRGIVPKQPVAAVFSWASCNGFLELIRFLWSKMPPAQSEYLTVLTWNRLCRKADNGPLFAFLCDEMCKINDVNVCRITSQCFLHASWRLCDEETKGDAERQVTFLLQYGCPKLRQALFPTDHYRVLLMAVRSRNSRVLESIQSSVAHCQLLDGLNAIKNSMEEGQWRLLKAVLLNEPYDRSGEHVISIKS</sequence>
<evidence type="ECO:0000259" key="4">
    <source>
        <dbReference type="Pfam" id="PF02752"/>
    </source>
</evidence>
<gene>
    <name evidence="5" type="ORF">M513_10863</name>
    <name evidence="6" type="ORF">M514_10863</name>
</gene>
<dbReference type="EMBL" id="KL363298">
    <property type="protein sequence ID" value="KFD48286.1"/>
    <property type="molecule type" value="Genomic_DNA"/>
</dbReference>
<reference evidence="5 7" key="1">
    <citation type="journal article" date="2014" name="Nat. Genet.">
        <title>Genome and transcriptome of the porcine whipworm Trichuris suis.</title>
        <authorList>
            <person name="Jex A.R."/>
            <person name="Nejsum P."/>
            <person name="Schwarz E.M."/>
            <person name="Hu L."/>
            <person name="Young N.D."/>
            <person name="Hall R.S."/>
            <person name="Korhonen P.K."/>
            <person name="Liao S."/>
            <person name="Thamsborg S."/>
            <person name="Xia J."/>
            <person name="Xu P."/>
            <person name="Wang S."/>
            <person name="Scheerlinck J.P."/>
            <person name="Hofmann A."/>
            <person name="Sternberg P.W."/>
            <person name="Wang J."/>
            <person name="Gasser R.B."/>
        </authorList>
    </citation>
    <scope>NUCLEOTIDE SEQUENCE [LARGE SCALE GENOMIC DNA]</scope>
    <source>
        <strain evidence="6">DCEP-RM93F</strain>
        <strain evidence="5">DCEP-RM93M</strain>
    </source>
</reference>
<dbReference type="Proteomes" id="UP000030764">
    <property type="component" value="Unassembled WGS sequence"/>
</dbReference>
<feature type="compositionally biased region" description="Polar residues" evidence="2">
    <location>
        <begin position="326"/>
        <end position="340"/>
    </location>
</feature>
<dbReference type="AlphaFoldDB" id="A0A085LTJ0"/>
<dbReference type="SUPFAM" id="SSF81296">
    <property type="entry name" value="E set domains"/>
    <property type="match status" value="1"/>
</dbReference>
<evidence type="ECO:0000259" key="3">
    <source>
        <dbReference type="Pfam" id="PF00339"/>
    </source>
</evidence>
<dbReference type="GO" id="GO:0015031">
    <property type="term" value="P:protein transport"/>
    <property type="evidence" value="ECO:0007669"/>
    <property type="project" value="TreeGrafter"/>
</dbReference>
<dbReference type="InterPro" id="IPR014752">
    <property type="entry name" value="Arrestin-like_C"/>
</dbReference>
<dbReference type="InterPro" id="IPR011021">
    <property type="entry name" value="Arrestin-like_N"/>
</dbReference>
<proteinExistence type="inferred from homology"/>
<organism evidence="5 7">
    <name type="scientific">Trichuris suis</name>
    <name type="common">pig whipworm</name>
    <dbReference type="NCBI Taxonomy" id="68888"/>
    <lineage>
        <taxon>Eukaryota</taxon>
        <taxon>Metazoa</taxon>
        <taxon>Ecdysozoa</taxon>
        <taxon>Nematoda</taxon>
        <taxon>Enoplea</taxon>
        <taxon>Dorylaimia</taxon>
        <taxon>Trichinellida</taxon>
        <taxon>Trichuridae</taxon>
        <taxon>Trichuris</taxon>
    </lineage>
</organism>
<dbReference type="InterPro" id="IPR011022">
    <property type="entry name" value="Arrestin_C-like"/>
</dbReference>
<dbReference type="InterPro" id="IPR014756">
    <property type="entry name" value="Ig_E-set"/>
</dbReference>
<dbReference type="PANTHER" id="PTHR11188">
    <property type="entry name" value="ARRESTIN DOMAIN CONTAINING PROTEIN"/>
    <property type="match status" value="1"/>
</dbReference>
<dbReference type="Gene3D" id="2.60.40.640">
    <property type="match status" value="2"/>
</dbReference>
<evidence type="ECO:0000256" key="2">
    <source>
        <dbReference type="SAM" id="MobiDB-lite"/>
    </source>
</evidence>
<evidence type="ECO:0000313" key="5">
    <source>
        <dbReference type="EMBL" id="KFD48286.1"/>
    </source>
</evidence>
<evidence type="ECO:0000256" key="1">
    <source>
        <dbReference type="ARBA" id="ARBA00005298"/>
    </source>
</evidence>
<keyword evidence="7" id="KW-1185">Reference proteome</keyword>
<dbReference type="InterPro" id="IPR050357">
    <property type="entry name" value="Arrestin_domain-protein"/>
</dbReference>
<evidence type="ECO:0000313" key="6">
    <source>
        <dbReference type="EMBL" id="KFD63259.1"/>
    </source>
</evidence>
<accession>A0A085LTJ0</accession>
<dbReference type="EMBL" id="KL367577">
    <property type="protein sequence ID" value="KFD63259.1"/>
    <property type="molecule type" value="Genomic_DNA"/>
</dbReference>
<evidence type="ECO:0008006" key="8">
    <source>
        <dbReference type="Google" id="ProtNLM"/>
    </source>
</evidence>
<feature type="domain" description="Arrestin C-terminal-like" evidence="4">
    <location>
        <begin position="182"/>
        <end position="288"/>
    </location>
</feature>
<feature type="region of interest" description="Disordered" evidence="2">
    <location>
        <begin position="326"/>
        <end position="345"/>
    </location>
</feature>
<name>A0A085LTJ0_9BILA</name>
<dbReference type="GO" id="GO:0005737">
    <property type="term" value="C:cytoplasm"/>
    <property type="evidence" value="ECO:0007669"/>
    <property type="project" value="TreeGrafter"/>
</dbReference>
<comment type="similarity">
    <text evidence="1">Belongs to the arrestin family.</text>
</comment>
<feature type="domain" description="Arrestin-like N-terminal" evidence="3">
    <location>
        <begin position="7"/>
        <end position="122"/>
    </location>
</feature>
<evidence type="ECO:0000313" key="7">
    <source>
        <dbReference type="Proteomes" id="UP000030764"/>
    </source>
</evidence>
<protein>
    <recommendedName>
        <fullName evidence="8">Arrestin-like N-terminal domain-containing protein</fullName>
    </recommendedName>
</protein>
<dbReference type="Proteomes" id="UP000030758">
    <property type="component" value="Unassembled WGS sequence"/>
</dbReference>
<dbReference type="PANTHER" id="PTHR11188:SF17">
    <property type="entry name" value="FI21816P1"/>
    <property type="match status" value="1"/>
</dbReference>
<dbReference type="Pfam" id="PF02752">
    <property type="entry name" value="Arrestin_C"/>
    <property type="match status" value="1"/>
</dbReference>
<dbReference type="Pfam" id="PF00339">
    <property type="entry name" value="Arrestin_N"/>
    <property type="match status" value="1"/>
</dbReference>